<reference evidence="2 3" key="1">
    <citation type="submission" date="2017-04" db="EMBL/GenBank/DDBJ databases">
        <title>Genome Sequence of Marinobacter salarius strain SMR5 Isolated from a culture of the Diatom Skeletonema marinoi.</title>
        <authorList>
            <person name="Topel M."/>
            <person name="Pinder M.I.M."/>
            <person name="Johansson O.N."/>
            <person name="Kourtchenko O."/>
            <person name="Godhe A."/>
            <person name="Clarke A.K."/>
        </authorList>
    </citation>
    <scope>NUCLEOTIDE SEQUENCE [LARGE SCALE GENOMIC DNA]</scope>
    <source>
        <strain evidence="2 3">SMR5</strain>
        <plasmid evidence="3">Plasmid psmr5</plasmid>
    </source>
</reference>
<protein>
    <submittedName>
        <fullName evidence="2">Pilin accessory protein (PilO)</fullName>
    </submittedName>
</protein>
<dbReference type="GeneID" id="77258173"/>
<proteinExistence type="predicted"/>
<keyword evidence="2" id="KW-0614">Plasmid</keyword>
<keyword evidence="1" id="KW-0472">Membrane</keyword>
<organism evidence="2 3">
    <name type="scientific">Marinobacter salarius</name>
    <dbReference type="NCBI Taxonomy" id="1420917"/>
    <lineage>
        <taxon>Bacteria</taxon>
        <taxon>Pseudomonadati</taxon>
        <taxon>Pseudomonadota</taxon>
        <taxon>Gammaproteobacteria</taxon>
        <taxon>Pseudomonadales</taxon>
        <taxon>Marinobacteraceae</taxon>
        <taxon>Marinobacter</taxon>
    </lineage>
</organism>
<keyword evidence="1" id="KW-1133">Transmembrane helix</keyword>
<evidence type="ECO:0000256" key="1">
    <source>
        <dbReference type="SAM" id="Phobius"/>
    </source>
</evidence>
<accession>A0A1W6KFV4</accession>
<evidence type="ECO:0000313" key="2">
    <source>
        <dbReference type="EMBL" id="ARM86297.1"/>
    </source>
</evidence>
<dbReference type="EMBL" id="CP020932">
    <property type="protein sequence ID" value="ARM86297.1"/>
    <property type="molecule type" value="Genomic_DNA"/>
</dbReference>
<dbReference type="Proteomes" id="UP000193100">
    <property type="component" value="Plasmid pSMR5"/>
</dbReference>
<dbReference type="AlphaFoldDB" id="A0A1W6KFV4"/>
<keyword evidence="1" id="KW-0812">Transmembrane</keyword>
<geneLocation type="plasmid" evidence="3">
    <name>psmr5</name>
</geneLocation>
<name>A0A1W6KFV4_9GAMM</name>
<gene>
    <name evidence="2" type="ORF">MARSALSMR5_04280</name>
</gene>
<dbReference type="RefSeq" id="WP_085682248.1">
    <property type="nucleotide sequence ID" value="NZ_CP020932.1"/>
</dbReference>
<feature type="transmembrane region" description="Helical" evidence="1">
    <location>
        <begin position="190"/>
        <end position="212"/>
    </location>
</feature>
<sequence length="455" mass="49914">MRRVLVENCPPFAKHVLAGIEWSTTNAKDFKAARAELKTNGKEWLTLSSSNGATKETLNFGAVPKSTLPKQGNGISLGAWLANSMRKGAILALEQVHDQDNDAPVYWICLINDGQVIAGTDILVDDWETAEMMAQGEVEALGDDKIAYVGRNIHELEFIEDSEPYPSLSEILSKSAVVKAKFKNAESSRFTAIVAGVVIGVSLIGGGGYYALDSYLASSELADREERRRENQTQRAKDEYQRLLNKVAGLPNAHKSMNAVGRTVISPTETKIGGWELQKIECIDQSCLINYQNSDLTLPDVLRRGLGNHCDTLEVSADGVDAVCEKAFQAPPLAKGENSPLVQESDIIPLLLSDQEIRRLKAQFMTVAKLTSESAYAINDAIEYPFNGSRWLPEARVFKQGEWVVSFPIRYYSVILGLFGKQQGIALNEVSLNWGNQIVELKGIYVTGEGKGNEG</sequence>
<evidence type="ECO:0000313" key="3">
    <source>
        <dbReference type="Proteomes" id="UP000193100"/>
    </source>
</evidence>